<dbReference type="AlphaFoldDB" id="A0A834ZV73"/>
<comment type="caution">
    <text evidence="2">The sequence shown here is derived from an EMBL/GenBank/DDBJ whole genome shotgun (WGS) entry which is preliminary data.</text>
</comment>
<dbReference type="PANTHER" id="PTHR43092">
    <property type="entry name" value="L-CYSTEINE DESULFHYDRASE"/>
    <property type="match status" value="1"/>
</dbReference>
<protein>
    <submittedName>
        <fullName evidence="2">Uncharacterized protein</fullName>
    </submittedName>
</protein>
<name>A0A834ZV73_TETSI</name>
<dbReference type="Proteomes" id="UP000655225">
    <property type="component" value="Unassembled WGS sequence"/>
</dbReference>
<dbReference type="PANTHER" id="PTHR43092:SF2">
    <property type="entry name" value="HERCYNYLCYSTEINE SULFOXIDE LYASE"/>
    <property type="match status" value="1"/>
</dbReference>
<sequence length="265" mass="28955">MGSKIRLAVIDHITSMPSILIPVRELVKICCEEGVAQMCSSMIMVGLPANLGISSESDALKLQTLLRESFGYAFAGEFRDAMSELVCDGFTCKMLLSLTEKIGDVYNVEISCEFMIFACLHAFELQRFDSNLTTYVGNRSFTTSTAPKMKPLAPMAVFAHAHYTKPSVGGGDSVSIVDWSPHSKAVADVFPDYVSEQDEEGDRAGGGGCHILYRRIKVADVFPDYVSEQDEEGDPAGGGGCHILYRIKGILSEVDYTHIAYCTFD</sequence>
<reference evidence="2 3" key="1">
    <citation type="submission" date="2020-04" db="EMBL/GenBank/DDBJ databases">
        <title>Plant Genome Project.</title>
        <authorList>
            <person name="Zhang R.-G."/>
        </authorList>
    </citation>
    <scope>NUCLEOTIDE SEQUENCE [LARGE SCALE GENOMIC DNA]</scope>
    <source>
        <strain evidence="2">YNK0</strain>
        <tissue evidence="2">Leaf</tissue>
    </source>
</reference>
<evidence type="ECO:0000313" key="2">
    <source>
        <dbReference type="EMBL" id="KAF8414116.1"/>
    </source>
</evidence>
<evidence type="ECO:0000313" key="3">
    <source>
        <dbReference type="Proteomes" id="UP000655225"/>
    </source>
</evidence>
<dbReference type="OrthoDB" id="5978656at2759"/>
<gene>
    <name evidence="2" type="ORF">HHK36_002115</name>
</gene>
<accession>A0A834ZV73</accession>
<dbReference type="EMBL" id="JABCRI010000001">
    <property type="protein sequence ID" value="KAF8414116.1"/>
    <property type="molecule type" value="Genomic_DNA"/>
</dbReference>
<proteinExistence type="predicted"/>
<keyword evidence="3" id="KW-1185">Reference proteome</keyword>
<keyword evidence="1" id="KW-0663">Pyridoxal phosphate</keyword>
<evidence type="ECO:0000256" key="1">
    <source>
        <dbReference type="ARBA" id="ARBA00022898"/>
    </source>
</evidence>
<organism evidence="2 3">
    <name type="scientific">Tetracentron sinense</name>
    <name type="common">Spur-leaf</name>
    <dbReference type="NCBI Taxonomy" id="13715"/>
    <lineage>
        <taxon>Eukaryota</taxon>
        <taxon>Viridiplantae</taxon>
        <taxon>Streptophyta</taxon>
        <taxon>Embryophyta</taxon>
        <taxon>Tracheophyta</taxon>
        <taxon>Spermatophyta</taxon>
        <taxon>Magnoliopsida</taxon>
        <taxon>Trochodendrales</taxon>
        <taxon>Trochodendraceae</taxon>
        <taxon>Tetracentron</taxon>
    </lineage>
</organism>